<dbReference type="GO" id="GO:0046872">
    <property type="term" value="F:metal ion binding"/>
    <property type="evidence" value="ECO:0007669"/>
    <property type="project" value="UniProtKB-KW"/>
</dbReference>
<dbReference type="EMBL" id="UOFX01000020">
    <property type="protein sequence ID" value="VAX06997.1"/>
    <property type="molecule type" value="Genomic_DNA"/>
</dbReference>
<evidence type="ECO:0000256" key="7">
    <source>
        <dbReference type="ARBA" id="ARBA00023004"/>
    </source>
</evidence>
<organism evidence="9">
    <name type="scientific">hydrothermal vent metagenome</name>
    <dbReference type="NCBI Taxonomy" id="652676"/>
    <lineage>
        <taxon>unclassified sequences</taxon>
        <taxon>metagenomes</taxon>
        <taxon>ecological metagenomes</taxon>
    </lineage>
</organism>
<dbReference type="NCBIfam" id="NF009731">
    <property type="entry name" value="PRK13254.1-5"/>
    <property type="match status" value="1"/>
</dbReference>
<proteinExistence type="inferred from homology"/>
<dbReference type="GO" id="GO:0020037">
    <property type="term" value="F:heme binding"/>
    <property type="evidence" value="ECO:0007669"/>
    <property type="project" value="InterPro"/>
</dbReference>
<comment type="subcellular location">
    <subcellularLocation>
        <location evidence="1">Membrane</location>
    </subcellularLocation>
</comment>
<evidence type="ECO:0000256" key="6">
    <source>
        <dbReference type="ARBA" id="ARBA00022989"/>
    </source>
</evidence>
<sequence length="153" mass="16763">MKPRHKRFVFAVISVIAVGVAAKLILQSISEGSSYFYSPKQVLAGEAPTDQVFRVGGLVKEGSLQRIGKTLTVEFIITDDVSAEVTTRYTGILPDLFREGQGVVAKGRLGENTIFEAEEVLAKHDEKYLAPEVKDALEEARNEAIRAQQEAAQ</sequence>
<dbReference type="InterPro" id="IPR012340">
    <property type="entry name" value="NA-bd_OB-fold"/>
</dbReference>
<evidence type="ECO:0000256" key="5">
    <source>
        <dbReference type="ARBA" id="ARBA00022748"/>
    </source>
</evidence>
<evidence type="ECO:0000313" key="9">
    <source>
        <dbReference type="EMBL" id="VAX06997.1"/>
    </source>
</evidence>
<name>A0A3B1BQQ9_9ZZZZ</name>
<gene>
    <name evidence="9" type="ORF">MNBD_GAMMA26-2010</name>
</gene>
<reference evidence="9" key="1">
    <citation type="submission" date="2018-06" db="EMBL/GenBank/DDBJ databases">
        <authorList>
            <person name="Zhirakovskaya E."/>
        </authorList>
    </citation>
    <scope>NUCLEOTIDE SEQUENCE</scope>
</reference>
<dbReference type="PANTHER" id="PTHR34128:SF2">
    <property type="entry name" value="CYTOCHROME C-TYPE BIOGENESIS PROTEIN CCME HOMOLOG, MITOCHONDRIAL"/>
    <property type="match status" value="1"/>
</dbReference>
<evidence type="ECO:0000256" key="1">
    <source>
        <dbReference type="ARBA" id="ARBA00004370"/>
    </source>
</evidence>
<keyword evidence="6" id="KW-1133">Transmembrane helix</keyword>
<dbReference type="NCBIfam" id="NF009727">
    <property type="entry name" value="PRK13254.1-1"/>
    <property type="match status" value="1"/>
</dbReference>
<dbReference type="Gene3D" id="2.40.50.140">
    <property type="entry name" value="Nucleic acid-binding proteins"/>
    <property type="match status" value="1"/>
</dbReference>
<dbReference type="GO" id="GO:0005886">
    <property type="term" value="C:plasma membrane"/>
    <property type="evidence" value="ECO:0007669"/>
    <property type="project" value="InterPro"/>
</dbReference>
<keyword evidence="7" id="KW-0408">Iron</keyword>
<dbReference type="HAMAP" id="MF_01959">
    <property type="entry name" value="CcmE"/>
    <property type="match status" value="1"/>
</dbReference>
<keyword evidence="5" id="KW-0201">Cytochrome c-type biogenesis</keyword>
<accession>A0A3B1BQQ9</accession>
<dbReference type="InterPro" id="IPR036127">
    <property type="entry name" value="CcmE-like_sf"/>
</dbReference>
<evidence type="ECO:0000256" key="3">
    <source>
        <dbReference type="ARBA" id="ARBA00022692"/>
    </source>
</evidence>
<dbReference type="AlphaFoldDB" id="A0A3B1BQQ9"/>
<keyword evidence="4" id="KW-0479">Metal-binding</keyword>
<evidence type="ECO:0000256" key="8">
    <source>
        <dbReference type="ARBA" id="ARBA00023136"/>
    </source>
</evidence>
<evidence type="ECO:0000256" key="4">
    <source>
        <dbReference type="ARBA" id="ARBA00022723"/>
    </source>
</evidence>
<dbReference type="GO" id="GO:0017004">
    <property type="term" value="P:cytochrome complex assembly"/>
    <property type="evidence" value="ECO:0007669"/>
    <property type="project" value="UniProtKB-KW"/>
</dbReference>
<dbReference type="PANTHER" id="PTHR34128">
    <property type="entry name" value="CYTOCHROME C-TYPE BIOGENESIS PROTEIN CCME HOMOLOG, MITOCHONDRIAL"/>
    <property type="match status" value="1"/>
</dbReference>
<dbReference type="GO" id="GO:0017003">
    <property type="term" value="P:protein-heme linkage"/>
    <property type="evidence" value="ECO:0007669"/>
    <property type="project" value="InterPro"/>
</dbReference>
<evidence type="ECO:0000256" key="2">
    <source>
        <dbReference type="ARBA" id="ARBA00022617"/>
    </source>
</evidence>
<dbReference type="InterPro" id="IPR004329">
    <property type="entry name" value="CcmE"/>
</dbReference>
<dbReference type="Pfam" id="PF03100">
    <property type="entry name" value="CcmE"/>
    <property type="match status" value="1"/>
</dbReference>
<dbReference type="SUPFAM" id="SSF82093">
    <property type="entry name" value="Heme chaperone CcmE"/>
    <property type="match status" value="1"/>
</dbReference>
<keyword evidence="3" id="KW-0812">Transmembrane</keyword>
<protein>
    <submittedName>
        <fullName evidence="9">Cytochrome c-type biogenesis protein CcmE, heme chaperone</fullName>
    </submittedName>
</protein>
<keyword evidence="2" id="KW-0349">Heme</keyword>
<dbReference type="NCBIfam" id="NF009729">
    <property type="entry name" value="PRK13254.1-3"/>
    <property type="match status" value="1"/>
</dbReference>
<keyword evidence="8" id="KW-0472">Membrane</keyword>